<dbReference type="EMBL" id="VLPK01000006">
    <property type="protein sequence ID" value="TSJ36515.1"/>
    <property type="molecule type" value="Genomic_DNA"/>
</dbReference>
<protein>
    <submittedName>
        <fullName evidence="4">Helix-turn-helix transcriptional regulator</fullName>
    </submittedName>
</protein>
<evidence type="ECO:0000256" key="2">
    <source>
        <dbReference type="ARBA" id="ARBA00023163"/>
    </source>
</evidence>
<reference evidence="4 5" key="1">
    <citation type="submission" date="2019-07" db="EMBL/GenBank/DDBJ databases">
        <authorList>
            <person name="Huq M.A."/>
        </authorList>
    </citation>
    <scope>NUCLEOTIDE SEQUENCE [LARGE SCALE GENOMIC DNA]</scope>
    <source>
        <strain evidence="4 5">MAH-19</strain>
    </source>
</reference>
<dbReference type="RefSeq" id="WP_144250482.1">
    <property type="nucleotide sequence ID" value="NZ_VLPK01000006.1"/>
</dbReference>
<evidence type="ECO:0000259" key="3">
    <source>
        <dbReference type="PROSITE" id="PS01124"/>
    </source>
</evidence>
<dbReference type="GO" id="GO:0003700">
    <property type="term" value="F:DNA-binding transcription factor activity"/>
    <property type="evidence" value="ECO:0007669"/>
    <property type="project" value="InterPro"/>
</dbReference>
<dbReference type="Gene3D" id="1.10.10.60">
    <property type="entry name" value="Homeodomain-like"/>
    <property type="match status" value="1"/>
</dbReference>
<evidence type="ECO:0000313" key="4">
    <source>
        <dbReference type="EMBL" id="TSJ36515.1"/>
    </source>
</evidence>
<organism evidence="4 5">
    <name type="scientific">Mucilaginibacter corticis</name>
    <dbReference type="NCBI Taxonomy" id="2597670"/>
    <lineage>
        <taxon>Bacteria</taxon>
        <taxon>Pseudomonadati</taxon>
        <taxon>Bacteroidota</taxon>
        <taxon>Sphingobacteriia</taxon>
        <taxon>Sphingobacteriales</taxon>
        <taxon>Sphingobacteriaceae</taxon>
        <taxon>Mucilaginibacter</taxon>
    </lineage>
</organism>
<gene>
    <name evidence="4" type="ORF">FO440_22045</name>
</gene>
<dbReference type="AlphaFoldDB" id="A0A556M9M4"/>
<dbReference type="Pfam" id="PF20240">
    <property type="entry name" value="DUF6597"/>
    <property type="match status" value="1"/>
</dbReference>
<proteinExistence type="predicted"/>
<keyword evidence="5" id="KW-1185">Reference proteome</keyword>
<keyword evidence="2" id="KW-0804">Transcription</keyword>
<dbReference type="InterPro" id="IPR009057">
    <property type="entry name" value="Homeodomain-like_sf"/>
</dbReference>
<accession>A0A556M9M4</accession>
<dbReference type="GO" id="GO:0043565">
    <property type="term" value="F:sequence-specific DNA binding"/>
    <property type="evidence" value="ECO:0007669"/>
    <property type="project" value="InterPro"/>
</dbReference>
<keyword evidence="1" id="KW-0805">Transcription regulation</keyword>
<dbReference type="SUPFAM" id="SSF46689">
    <property type="entry name" value="Homeodomain-like"/>
    <property type="match status" value="1"/>
</dbReference>
<dbReference type="InterPro" id="IPR018060">
    <property type="entry name" value="HTH_AraC"/>
</dbReference>
<dbReference type="Proteomes" id="UP000318733">
    <property type="component" value="Unassembled WGS sequence"/>
</dbReference>
<dbReference type="PROSITE" id="PS01124">
    <property type="entry name" value="HTH_ARAC_FAMILY_2"/>
    <property type="match status" value="1"/>
</dbReference>
<feature type="domain" description="HTH araC/xylS-type" evidence="3">
    <location>
        <begin position="163"/>
        <end position="261"/>
    </location>
</feature>
<dbReference type="OrthoDB" id="323290at2"/>
<dbReference type="InterPro" id="IPR046532">
    <property type="entry name" value="DUF6597"/>
</dbReference>
<evidence type="ECO:0000313" key="5">
    <source>
        <dbReference type="Proteomes" id="UP000318733"/>
    </source>
</evidence>
<sequence>MPKFHFISLLPHPLLQPFLAKLWVFESEGRMPEREVKLIVPNGNFKMAFAYRNGIGTNIAGQSFVMPEYQLTLSGLIDEPVRLDAQTDAQTGTIGVEFKPLGAYRFFRLGYADLKNQILPLEDLAGQAVTGLRWRMAEAGTLAAKVQLLQEFLLSRLAATSSDPIFDYCTQRITATQGVVSISQLEKETGYSARWLNVKFAERLGTNPKNLAAITRFGPCYEAFISGNLKDEMYRHYHDQSHFLRAFKRFTGATPTELQRSLNELGSQAFRA</sequence>
<name>A0A556M9M4_9SPHI</name>
<comment type="caution">
    <text evidence="4">The sequence shown here is derived from an EMBL/GenBank/DDBJ whole genome shotgun (WGS) entry which is preliminary data.</text>
</comment>
<evidence type="ECO:0000256" key="1">
    <source>
        <dbReference type="ARBA" id="ARBA00023015"/>
    </source>
</evidence>